<evidence type="ECO:0000256" key="9">
    <source>
        <dbReference type="ARBA" id="ARBA00023212"/>
    </source>
</evidence>
<evidence type="ECO:0000256" key="12">
    <source>
        <dbReference type="SAM" id="MobiDB-lite"/>
    </source>
</evidence>
<dbReference type="eggNOG" id="ENOG502QQDA">
    <property type="taxonomic scope" value="Eukaryota"/>
</dbReference>
<keyword evidence="10" id="KW-0966">Cell projection</keyword>
<keyword evidence="4" id="KW-0963">Cytoplasm</keyword>
<keyword evidence="9" id="KW-0206">Cytoskeleton</keyword>
<evidence type="ECO:0000256" key="2">
    <source>
        <dbReference type="ARBA" id="ARBA00004245"/>
    </source>
</evidence>
<reference evidence="14" key="1">
    <citation type="submission" date="2017-04" db="EMBL/GenBank/DDBJ databases">
        <title>Population genomics of picophytoplankton unveils novel chromosome hypervariability.</title>
        <authorList>
            <consortium name="DOE Joint Genome Institute"/>
            <person name="Blanc-Mathieu R."/>
            <person name="Krasovec M."/>
            <person name="Hebrard M."/>
            <person name="Yau S."/>
            <person name="Desgranges E."/>
            <person name="Martin J."/>
            <person name="Schackwitz W."/>
            <person name="Kuo A."/>
            <person name="Salin G."/>
            <person name="Donnadieu C."/>
            <person name="Desdevises Y."/>
            <person name="Sanchez-Ferandin S."/>
            <person name="Moreau H."/>
            <person name="Rivals E."/>
            <person name="Grigoriev I.V."/>
            <person name="Grimsley N."/>
            <person name="Eyre-Walker A."/>
            <person name="Piganeau G."/>
        </authorList>
    </citation>
    <scope>NUCLEOTIDE SEQUENCE [LARGE SCALE GENOMIC DNA]</scope>
    <source>
        <strain evidence="14">RCC 1115</strain>
    </source>
</reference>
<evidence type="ECO:0000256" key="11">
    <source>
        <dbReference type="SAM" id="Coils"/>
    </source>
</evidence>
<keyword evidence="8" id="KW-0969">Cilium</keyword>
<evidence type="ECO:0000256" key="7">
    <source>
        <dbReference type="ARBA" id="ARBA00023054"/>
    </source>
</evidence>
<proteinExistence type="inferred from homology"/>
<dbReference type="Proteomes" id="UP000195557">
    <property type="component" value="Unassembled WGS sequence"/>
</dbReference>
<dbReference type="AlphaFoldDB" id="A0A1Y5I1L0"/>
<feature type="compositionally biased region" description="Polar residues" evidence="12">
    <location>
        <begin position="23"/>
        <end position="36"/>
    </location>
</feature>
<evidence type="ECO:0000256" key="8">
    <source>
        <dbReference type="ARBA" id="ARBA00023069"/>
    </source>
</evidence>
<feature type="domain" description="Growth arrest-specific protein 8" evidence="13">
    <location>
        <begin position="235"/>
        <end position="352"/>
    </location>
</feature>
<evidence type="ECO:0000256" key="1">
    <source>
        <dbReference type="ARBA" id="ARBA00004230"/>
    </source>
</evidence>
<dbReference type="EMBL" id="KZ155838">
    <property type="protein sequence ID" value="OUS42567.1"/>
    <property type="molecule type" value="Genomic_DNA"/>
</dbReference>
<accession>A0A1Y5I1L0</accession>
<dbReference type="GO" id="GO:0005874">
    <property type="term" value="C:microtubule"/>
    <property type="evidence" value="ECO:0007669"/>
    <property type="project" value="UniProtKB-KW"/>
</dbReference>
<feature type="coiled-coil region" evidence="11">
    <location>
        <begin position="42"/>
        <end position="104"/>
    </location>
</feature>
<evidence type="ECO:0000256" key="4">
    <source>
        <dbReference type="ARBA" id="ARBA00022490"/>
    </source>
</evidence>
<dbReference type="GO" id="GO:0031267">
    <property type="term" value="F:small GTPase binding"/>
    <property type="evidence" value="ECO:0007669"/>
    <property type="project" value="InterPro"/>
</dbReference>
<dbReference type="PANTHER" id="PTHR31543">
    <property type="entry name" value="DYNEIN REGULATORY COMPLEX SUBUNIT 4"/>
    <property type="match status" value="1"/>
</dbReference>
<dbReference type="InterPro" id="IPR025593">
    <property type="entry name" value="GAS8_dom"/>
</dbReference>
<dbReference type="GO" id="GO:0048870">
    <property type="term" value="P:cell motility"/>
    <property type="evidence" value="ECO:0007669"/>
    <property type="project" value="InterPro"/>
</dbReference>
<dbReference type="GO" id="GO:0005794">
    <property type="term" value="C:Golgi apparatus"/>
    <property type="evidence" value="ECO:0007669"/>
    <property type="project" value="TreeGrafter"/>
</dbReference>
<evidence type="ECO:0000256" key="6">
    <source>
        <dbReference type="ARBA" id="ARBA00022846"/>
    </source>
</evidence>
<evidence type="ECO:0000256" key="10">
    <source>
        <dbReference type="ARBA" id="ARBA00023273"/>
    </source>
</evidence>
<gene>
    <name evidence="14" type="ORF">BE221DRAFT_201413</name>
</gene>
<evidence type="ECO:0000259" key="13">
    <source>
        <dbReference type="Pfam" id="PF13851"/>
    </source>
</evidence>
<comment type="subcellular location">
    <subcellularLocation>
        <location evidence="1">Cell projection</location>
        <location evidence="1">Cilium</location>
        <location evidence="1">Flagellum</location>
    </subcellularLocation>
    <subcellularLocation>
        <location evidence="2">Cytoplasm</location>
        <location evidence="2">Cytoskeleton</location>
    </subcellularLocation>
</comment>
<organism evidence="14">
    <name type="scientific">Ostreococcus tauri</name>
    <name type="common">Marine green alga</name>
    <dbReference type="NCBI Taxonomy" id="70448"/>
    <lineage>
        <taxon>Eukaryota</taxon>
        <taxon>Viridiplantae</taxon>
        <taxon>Chlorophyta</taxon>
        <taxon>Mamiellophyceae</taxon>
        <taxon>Mamiellales</taxon>
        <taxon>Bathycoccaceae</taxon>
        <taxon>Ostreococcus</taxon>
    </lineage>
</organism>
<name>A0A1Y5I1L0_OSTTA</name>
<keyword evidence="5" id="KW-0493">Microtubule</keyword>
<protein>
    <submittedName>
        <fullName evidence="14">Growth-arrest-specific micro-tubule binding-domain-containing protein</fullName>
    </submittedName>
</protein>
<evidence type="ECO:0000256" key="3">
    <source>
        <dbReference type="ARBA" id="ARBA00009859"/>
    </source>
</evidence>
<dbReference type="Pfam" id="PF13851">
    <property type="entry name" value="GAS"/>
    <property type="match status" value="1"/>
</dbReference>
<feature type="coiled-coil region" evidence="11">
    <location>
        <begin position="297"/>
        <end position="331"/>
    </location>
</feature>
<dbReference type="PANTHER" id="PTHR31543:SF0">
    <property type="entry name" value="DYNEIN REGULATORY COMPLEX SUBUNIT 4"/>
    <property type="match status" value="1"/>
</dbReference>
<dbReference type="GO" id="GO:0008017">
    <property type="term" value="F:microtubule binding"/>
    <property type="evidence" value="ECO:0007669"/>
    <property type="project" value="InterPro"/>
</dbReference>
<evidence type="ECO:0000256" key="5">
    <source>
        <dbReference type="ARBA" id="ARBA00022701"/>
    </source>
</evidence>
<evidence type="ECO:0000313" key="14">
    <source>
        <dbReference type="EMBL" id="OUS42567.1"/>
    </source>
</evidence>
<comment type="similarity">
    <text evidence="3">Belongs to the DRC4 family.</text>
</comment>
<feature type="compositionally biased region" description="Low complexity" evidence="12">
    <location>
        <begin position="1"/>
        <end position="12"/>
    </location>
</feature>
<sequence length="366" mass="42626">MPPKAKTSTTSKRSSKIEKKGTTKSNVNKSSTPADATIQESRADLLAKIQAVEREAVKANEHRNYMELERDKIDAFWEITKSELDCTRVELRDTQRELEMMSEQYSMELRLQSYKVKQVKHEQLEMEAKIRTECDEEALRLREECQQHILPVNKAIESTEERFRSTLREHDEHVRKLKLEHGTNLRSARELYEQISSSQVKQVEQETLQTMDTLRSCVNGQLGDAEERYAAYIDQLVRSHTNAYEDLKHYFSELTDAQVLEIERLKQQLNEKSDMCMKQTVTLNEIREENTSLVEPLAQAQQILSETQRRLDKAERRCAQLEQSEKTLKHVTSRLKEALWQNELLVQRLESVDGGVHASHPMLLKA</sequence>
<dbReference type="InterPro" id="IPR039308">
    <property type="entry name" value="GAS8"/>
</dbReference>
<keyword evidence="6" id="KW-0282">Flagellum</keyword>
<feature type="region of interest" description="Disordered" evidence="12">
    <location>
        <begin position="1"/>
        <end position="36"/>
    </location>
</feature>
<dbReference type="GO" id="GO:0031514">
    <property type="term" value="C:motile cilium"/>
    <property type="evidence" value="ECO:0007669"/>
    <property type="project" value="UniProtKB-SubCell"/>
</dbReference>
<keyword evidence="7 11" id="KW-0175">Coiled coil</keyword>